<evidence type="ECO:0000313" key="6">
    <source>
        <dbReference type="Proteomes" id="UP000215405"/>
    </source>
</evidence>
<dbReference type="PANTHER" id="PTHR44846:SF16">
    <property type="entry name" value="TRANSCRIPTIONAL REGULATOR PHNF-RELATED"/>
    <property type="match status" value="1"/>
</dbReference>
<dbReference type="GO" id="GO:0003700">
    <property type="term" value="F:DNA-binding transcription factor activity"/>
    <property type="evidence" value="ECO:0007669"/>
    <property type="project" value="InterPro"/>
</dbReference>
<evidence type="ECO:0000313" key="5">
    <source>
        <dbReference type="EMBL" id="OXT01710.1"/>
    </source>
</evidence>
<dbReference type="GO" id="GO:0003677">
    <property type="term" value="F:DNA binding"/>
    <property type="evidence" value="ECO:0007669"/>
    <property type="project" value="UniProtKB-KW"/>
</dbReference>
<evidence type="ECO:0000259" key="4">
    <source>
        <dbReference type="PROSITE" id="PS50949"/>
    </source>
</evidence>
<gene>
    <name evidence="5" type="ORF">B7H23_01755</name>
</gene>
<name>A0A231V0Q1_9HYPH</name>
<dbReference type="SMART" id="SM00866">
    <property type="entry name" value="UTRA"/>
    <property type="match status" value="1"/>
</dbReference>
<dbReference type="SUPFAM" id="SSF46785">
    <property type="entry name" value="Winged helix' DNA-binding domain"/>
    <property type="match status" value="1"/>
</dbReference>
<sequence>MQAGRLSWKDVREAIHEWILSGRYGPGDKLPRDADIAVELACARSTVQRAMQDLSDSGIVERRRKGGTRVRQDPVVRATLDIPITRREIEDRGGLYDYRLIERSFGKPPRAVRIAMNLSDAPDMLRIEALHLCDGRPYIFEDRWVCTTTAPNILKVDLSRDSANEWLVRNAPYTRFEVKFFALNADQRTAELMATTPRSALLAIERTTWLDDRPITHVTAIAAPGYRLLSRS</sequence>
<keyword evidence="6" id="KW-1185">Reference proteome</keyword>
<dbReference type="InterPro" id="IPR000524">
    <property type="entry name" value="Tscrpt_reg_HTH_GntR"/>
</dbReference>
<keyword evidence="2" id="KW-0238">DNA-binding</keyword>
<dbReference type="InterPro" id="IPR050679">
    <property type="entry name" value="Bact_HTH_transcr_reg"/>
</dbReference>
<dbReference type="Proteomes" id="UP000215405">
    <property type="component" value="Unassembled WGS sequence"/>
</dbReference>
<comment type="caution">
    <text evidence="5">The sequence shown here is derived from an EMBL/GenBank/DDBJ whole genome shotgun (WGS) entry which is preliminary data.</text>
</comment>
<dbReference type="InterPro" id="IPR036388">
    <property type="entry name" value="WH-like_DNA-bd_sf"/>
</dbReference>
<dbReference type="RefSeq" id="WP_094075680.1">
    <property type="nucleotide sequence ID" value="NZ_NBYO01000001.1"/>
</dbReference>
<dbReference type="Pfam" id="PF00392">
    <property type="entry name" value="GntR"/>
    <property type="match status" value="1"/>
</dbReference>
<proteinExistence type="predicted"/>
<reference evidence="6" key="1">
    <citation type="journal article" date="2017" name="Int. J. Syst. Evol. Microbiol.">
        <title>Notoacmeibacter marinus gen. nov., sp. nov., isolated from the gut of a limpet and proposal of Notoacmeibacteraceae fam. nov. in the order Rhizobiales of the class Alphaproteobacteria.</title>
        <authorList>
            <person name="Huang Z."/>
            <person name="Guo F."/>
            <person name="Lai Q."/>
        </authorList>
    </citation>
    <scope>NUCLEOTIDE SEQUENCE [LARGE SCALE GENOMIC DNA]</scope>
    <source>
        <strain evidence="6">XMTR2A4</strain>
    </source>
</reference>
<evidence type="ECO:0000256" key="3">
    <source>
        <dbReference type="ARBA" id="ARBA00023163"/>
    </source>
</evidence>
<dbReference type="InterPro" id="IPR011663">
    <property type="entry name" value="UTRA"/>
</dbReference>
<dbReference type="InterPro" id="IPR036390">
    <property type="entry name" value="WH_DNA-bd_sf"/>
</dbReference>
<dbReference type="CDD" id="cd07377">
    <property type="entry name" value="WHTH_GntR"/>
    <property type="match status" value="1"/>
</dbReference>
<keyword evidence="1" id="KW-0805">Transcription regulation</keyword>
<evidence type="ECO:0000256" key="2">
    <source>
        <dbReference type="ARBA" id="ARBA00023125"/>
    </source>
</evidence>
<dbReference type="InterPro" id="IPR028978">
    <property type="entry name" value="Chorismate_lyase_/UTRA_dom_sf"/>
</dbReference>
<feature type="domain" description="HTH gntR-type" evidence="4">
    <location>
        <begin position="5"/>
        <end position="73"/>
    </location>
</feature>
<dbReference type="Pfam" id="PF07702">
    <property type="entry name" value="UTRA"/>
    <property type="match status" value="1"/>
</dbReference>
<organism evidence="5 6">
    <name type="scientific">Notoacmeibacter marinus</name>
    <dbReference type="NCBI Taxonomy" id="1876515"/>
    <lineage>
        <taxon>Bacteria</taxon>
        <taxon>Pseudomonadati</taxon>
        <taxon>Pseudomonadota</taxon>
        <taxon>Alphaproteobacteria</taxon>
        <taxon>Hyphomicrobiales</taxon>
        <taxon>Notoacmeibacteraceae</taxon>
        <taxon>Notoacmeibacter</taxon>
    </lineage>
</organism>
<dbReference type="SMART" id="SM00345">
    <property type="entry name" value="HTH_GNTR"/>
    <property type="match status" value="1"/>
</dbReference>
<dbReference type="Gene3D" id="3.40.1410.10">
    <property type="entry name" value="Chorismate lyase-like"/>
    <property type="match status" value="1"/>
</dbReference>
<protein>
    <submittedName>
        <fullName evidence="5">GntR family transcriptional regulator</fullName>
    </submittedName>
</protein>
<evidence type="ECO:0000256" key="1">
    <source>
        <dbReference type="ARBA" id="ARBA00023015"/>
    </source>
</evidence>
<keyword evidence="3" id="KW-0804">Transcription</keyword>
<dbReference type="PROSITE" id="PS50949">
    <property type="entry name" value="HTH_GNTR"/>
    <property type="match status" value="1"/>
</dbReference>
<dbReference type="Gene3D" id="1.10.10.10">
    <property type="entry name" value="Winged helix-like DNA-binding domain superfamily/Winged helix DNA-binding domain"/>
    <property type="match status" value="1"/>
</dbReference>
<dbReference type="PANTHER" id="PTHR44846">
    <property type="entry name" value="MANNOSYL-D-GLYCERATE TRANSPORT/METABOLISM SYSTEM REPRESSOR MNGR-RELATED"/>
    <property type="match status" value="1"/>
</dbReference>
<dbReference type="AlphaFoldDB" id="A0A231V0Q1"/>
<accession>A0A231V0Q1</accession>
<dbReference type="EMBL" id="NBYO01000001">
    <property type="protein sequence ID" value="OXT01710.1"/>
    <property type="molecule type" value="Genomic_DNA"/>
</dbReference>
<dbReference type="SUPFAM" id="SSF64288">
    <property type="entry name" value="Chorismate lyase-like"/>
    <property type="match status" value="1"/>
</dbReference>